<protein>
    <recommendedName>
        <fullName evidence="3">Transposase IS4-like domain-containing protein</fullName>
    </recommendedName>
</protein>
<sequence length="98" mass="11537">MIKRAPKVHYTYEGEKYTLNQLYKKLRKKRGRAKILASVVIGLCPDENGKEVLARIIFVQDRNRSKNWLALLTTNLDHSEEDAIRIYGKRWAIECFSR</sequence>
<evidence type="ECO:0000313" key="2">
    <source>
        <dbReference type="Proteomes" id="UP001175097"/>
    </source>
</evidence>
<comment type="caution">
    <text evidence="1">The sequence shown here is derived from an EMBL/GenBank/DDBJ whole genome shotgun (WGS) entry which is preliminary data.</text>
</comment>
<proteinExistence type="predicted"/>
<keyword evidence="2" id="KW-1185">Reference proteome</keyword>
<dbReference type="SUPFAM" id="SSF53098">
    <property type="entry name" value="Ribonuclease H-like"/>
    <property type="match status" value="1"/>
</dbReference>
<gene>
    <name evidence="1" type="ORF">P5G49_01565</name>
</gene>
<evidence type="ECO:0000313" key="1">
    <source>
        <dbReference type="EMBL" id="MDN4606166.1"/>
    </source>
</evidence>
<reference evidence="1" key="1">
    <citation type="submission" date="2023-03" db="EMBL/GenBank/DDBJ databases">
        <title>MT1 and MT2 Draft Genomes of Novel Species.</title>
        <authorList>
            <person name="Venkateswaran K."/>
        </authorList>
    </citation>
    <scope>NUCLEOTIDE SEQUENCE</scope>
    <source>
        <strain evidence="1">F6_3S_P_2</strain>
    </source>
</reference>
<evidence type="ECO:0008006" key="3">
    <source>
        <dbReference type="Google" id="ProtNLM"/>
    </source>
</evidence>
<dbReference type="EMBL" id="JAROCC010000001">
    <property type="protein sequence ID" value="MDN4606166.1"/>
    <property type="molecule type" value="Genomic_DNA"/>
</dbReference>
<dbReference type="InterPro" id="IPR012337">
    <property type="entry name" value="RNaseH-like_sf"/>
</dbReference>
<organism evidence="1 2">
    <name type="scientific">Sporosarcina highlanderae</name>
    <dbReference type="NCBI Taxonomy" id="3035916"/>
    <lineage>
        <taxon>Bacteria</taxon>
        <taxon>Bacillati</taxon>
        <taxon>Bacillota</taxon>
        <taxon>Bacilli</taxon>
        <taxon>Bacillales</taxon>
        <taxon>Caryophanaceae</taxon>
        <taxon>Sporosarcina</taxon>
    </lineage>
</organism>
<dbReference type="Proteomes" id="UP001175097">
    <property type="component" value="Unassembled WGS sequence"/>
</dbReference>
<name>A0ABT8JNN1_9BACL</name>
<accession>A0ABT8JNN1</accession>